<dbReference type="EMBL" id="LXYT01000002">
    <property type="protein sequence ID" value="OLY43302.1"/>
    <property type="molecule type" value="Genomic_DNA"/>
</dbReference>
<evidence type="ECO:0000313" key="2">
    <source>
        <dbReference type="EMBL" id="OLY43302.1"/>
    </source>
</evidence>
<comment type="caution">
    <text evidence="2">The sequence shown here is derived from an EMBL/GenBank/DDBJ whole genome shotgun (WGS) entry which is preliminary data.</text>
</comment>
<reference evidence="2 3" key="1">
    <citation type="submission" date="2016-12" db="EMBL/GenBank/DDBJ databases">
        <title>Comparative genomics of Bartonella apis.</title>
        <authorList>
            <person name="Engel P."/>
        </authorList>
    </citation>
    <scope>NUCLEOTIDE SEQUENCE [LARGE SCALE GENOMIC DNA]</scope>
    <source>
        <strain evidence="2 3">PEB0149</strain>
    </source>
</reference>
<dbReference type="RefSeq" id="WP_178391790.1">
    <property type="nucleotide sequence ID" value="NZ_CALYQA010000001.1"/>
</dbReference>
<name>A0A1R0F8R2_9HYPH</name>
<dbReference type="GeneID" id="92992823"/>
<sequence>MAKNEKTSSEKVAKEASKQLKDPKSTKAQKSVAGSALTQAAGKKKSK</sequence>
<dbReference type="AlphaFoldDB" id="A0A1R0F8R2"/>
<organism evidence="2 3">
    <name type="scientific">Bartonella apis</name>
    <dbReference type="NCBI Taxonomy" id="1686310"/>
    <lineage>
        <taxon>Bacteria</taxon>
        <taxon>Pseudomonadati</taxon>
        <taxon>Pseudomonadota</taxon>
        <taxon>Alphaproteobacteria</taxon>
        <taxon>Hyphomicrobiales</taxon>
        <taxon>Bartonellaceae</taxon>
        <taxon>Bartonella</taxon>
    </lineage>
</organism>
<dbReference type="Proteomes" id="UP000187344">
    <property type="component" value="Unassembled WGS sequence"/>
</dbReference>
<gene>
    <name evidence="2" type="ORF">PEB0149_007270</name>
</gene>
<keyword evidence="3" id="KW-1185">Reference proteome</keyword>
<accession>A0A1R0F8R2</accession>
<feature type="region of interest" description="Disordered" evidence="1">
    <location>
        <begin position="1"/>
        <end position="47"/>
    </location>
</feature>
<protein>
    <submittedName>
        <fullName evidence="2">Uncharacterized protein</fullName>
    </submittedName>
</protein>
<evidence type="ECO:0000313" key="3">
    <source>
        <dbReference type="Proteomes" id="UP000187344"/>
    </source>
</evidence>
<proteinExistence type="predicted"/>
<evidence type="ECO:0000256" key="1">
    <source>
        <dbReference type="SAM" id="MobiDB-lite"/>
    </source>
</evidence>
<feature type="compositionally biased region" description="Basic and acidic residues" evidence="1">
    <location>
        <begin position="1"/>
        <end position="25"/>
    </location>
</feature>